<dbReference type="GO" id="GO:0030288">
    <property type="term" value="C:outer membrane-bounded periplasmic space"/>
    <property type="evidence" value="ECO:0007669"/>
    <property type="project" value="TreeGrafter"/>
</dbReference>
<dbReference type="Proteomes" id="UP000678228">
    <property type="component" value="Unassembled WGS sequence"/>
</dbReference>
<feature type="domain" description="PDZ" evidence="8">
    <location>
        <begin position="84"/>
        <end position="160"/>
    </location>
</feature>
<evidence type="ECO:0000256" key="5">
    <source>
        <dbReference type="ARBA" id="ARBA00051784"/>
    </source>
</evidence>
<dbReference type="FunFam" id="2.30.42.10:FF:000063">
    <property type="entry name" value="Peptidase, S41 family"/>
    <property type="match status" value="1"/>
</dbReference>
<dbReference type="PANTHER" id="PTHR32060:SF29">
    <property type="entry name" value="CARBOXY-TERMINAL PROCESSING PROTEASE CTPB"/>
    <property type="match status" value="1"/>
</dbReference>
<keyword evidence="2 7" id="KW-0645">Protease</keyword>
<comment type="catalytic activity">
    <reaction evidence="5">
        <text>The enzyme shows specific recognition of a C-terminal tripeptide, Xaa-Yaa-Zaa, in which Xaa is preferably Ala or Leu, Yaa is preferably Ala or Tyr, and Zaa is preferably Ala, but then cleaves at a variable distance from the C-terminus. A typical cleavage is -Ala-Ala-|-Arg-Ala-Ala-Lys-Glu-Asn-Tyr-Ala-Leu-Ala-Ala.</text>
        <dbReference type="EC" id="3.4.21.102"/>
    </reaction>
</comment>
<comment type="similarity">
    <text evidence="1 7">Belongs to the peptidase S41A family.</text>
</comment>
<dbReference type="InterPro" id="IPR036365">
    <property type="entry name" value="PGBD-like_sf"/>
</dbReference>
<dbReference type="SMART" id="SM00245">
    <property type="entry name" value="TSPc"/>
    <property type="match status" value="1"/>
</dbReference>
<dbReference type="Pfam" id="PF01471">
    <property type="entry name" value="PG_binding_1"/>
    <property type="match status" value="1"/>
</dbReference>
<dbReference type="SMART" id="SM00228">
    <property type="entry name" value="PDZ"/>
    <property type="match status" value="1"/>
</dbReference>
<dbReference type="SUPFAM" id="SSF50156">
    <property type="entry name" value="PDZ domain-like"/>
    <property type="match status" value="1"/>
</dbReference>
<dbReference type="InterPro" id="IPR029045">
    <property type="entry name" value="ClpP/crotonase-like_dom_sf"/>
</dbReference>
<dbReference type="InterPro" id="IPR055210">
    <property type="entry name" value="CtpA/B_N"/>
</dbReference>
<dbReference type="GO" id="GO:0007165">
    <property type="term" value="P:signal transduction"/>
    <property type="evidence" value="ECO:0007669"/>
    <property type="project" value="TreeGrafter"/>
</dbReference>
<dbReference type="SUPFAM" id="SSF47090">
    <property type="entry name" value="PGBD-like"/>
    <property type="match status" value="1"/>
</dbReference>
<proteinExistence type="inferred from homology"/>
<dbReference type="InterPro" id="IPR036366">
    <property type="entry name" value="PGBDSf"/>
</dbReference>
<keyword evidence="10" id="KW-1185">Reference proteome</keyword>
<evidence type="ECO:0000256" key="1">
    <source>
        <dbReference type="ARBA" id="ARBA00009179"/>
    </source>
</evidence>
<dbReference type="InterPro" id="IPR005151">
    <property type="entry name" value="Tail-specific_protease"/>
</dbReference>
<dbReference type="Gene3D" id="3.90.226.10">
    <property type="entry name" value="2-enoyl-CoA Hydratase, Chain A, domain 1"/>
    <property type="match status" value="1"/>
</dbReference>
<dbReference type="NCBIfam" id="TIGR00225">
    <property type="entry name" value="prc"/>
    <property type="match status" value="1"/>
</dbReference>
<dbReference type="Gene3D" id="1.10.101.10">
    <property type="entry name" value="PGBD-like superfamily/PGBD"/>
    <property type="match status" value="1"/>
</dbReference>
<dbReference type="Pfam" id="PF03572">
    <property type="entry name" value="Peptidase_S41"/>
    <property type="match status" value="1"/>
</dbReference>
<dbReference type="EMBL" id="JAGKSQ010000001">
    <property type="protein sequence ID" value="MBP3950001.1"/>
    <property type="molecule type" value="Genomic_DNA"/>
</dbReference>
<keyword evidence="3 7" id="KW-0378">Hydrolase</keyword>
<dbReference type="InterPro" id="IPR002477">
    <property type="entry name" value="Peptidoglycan-bd-like"/>
</dbReference>
<dbReference type="AlphaFoldDB" id="A0A940WXE7"/>
<reference evidence="9" key="1">
    <citation type="submission" date="2021-03" db="EMBL/GenBank/DDBJ databases">
        <title>Bacillus suaedae sp. nov., isolated from Suaeda aralocaspica.</title>
        <authorList>
            <person name="Lei R.F.R."/>
        </authorList>
    </citation>
    <scope>NUCLEOTIDE SEQUENCE</scope>
    <source>
        <strain evidence="9">YZJH907-2</strain>
    </source>
</reference>
<dbReference type="GO" id="GO:0006508">
    <property type="term" value="P:proteolysis"/>
    <property type="evidence" value="ECO:0007669"/>
    <property type="project" value="UniProtKB-KW"/>
</dbReference>
<name>A0A940WXE7_9BACI</name>
<dbReference type="CDD" id="cd07560">
    <property type="entry name" value="Peptidase_S41_CPP"/>
    <property type="match status" value="1"/>
</dbReference>
<dbReference type="InterPro" id="IPR001478">
    <property type="entry name" value="PDZ"/>
</dbReference>
<dbReference type="GO" id="GO:0004252">
    <property type="term" value="F:serine-type endopeptidase activity"/>
    <property type="evidence" value="ECO:0007669"/>
    <property type="project" value="UniProtKB-EC"/>
</dbReference>
<keyword evidence="4 7" id="KW-0720">Serine protease</keyword>
<evidence type="ECO:0000256" key="4">
    <source>
        <dbReference type="ARBA" id="ARBA00022825"/>
    </source>
</evidence>
<evidence type="ECO:0000313" key="10">
    <source>
        <dbReference type="Proteomes" id="UP000678228"/>
    </source>
</evidence>
<sequence length="475" mass="51485">MIIAVILGLGAFAIYFQSDQMASDTPDPEAVEVAGGTLTEGEFSEKFEKALAIIEEQYVDDVSEDELLQGAIKGMLETLEDPYSVYMSKEEANQFTEALGSHFEGIGAEVMMTDGKVTIVTPMRESPAEQAGLQPNDKILKIDGETIEGLSLSEAVMQIRGEKGTTVTLTIERAGSSELLDIPVVRDAIPIETVHYEMIEKDSLNIGLIQISSFSADTADRFKEALESLESDGMEGLVIDVRGNPGGYLDQVEDIGKLIIPDKQPIVQIQDRNGEKMRVISTLEERKSYPIVGITDKSSASASEILAGALIEGGNYDVVGEQTFGKGTVQQTLALGDGSQLKLSVYKWLTAGGNDINGEGVMPTVEVKQPDYFYAAPLSIEDPLALDTMGEQVRNAQRMLKGIGFDTGREDGYFDEQTVKAVEEFQAANDLGVTGQIDQETASVIQEVVVENVRDKENDAQFQAALDLIIKQATN</sequence>
<evidence type="ECO:0000256" key="6">
    <source>
        <dbReference type="ARBA" id="ARBA00066637"/>
    </source>
</evidence>
<dbReference type="PROSITE" id="PS50106">
    <property type="entry name" value="PDZ"/>
    <property type="match status" value="1"/>
</dbReference>
<dbReference type="Gene3D" id="2.30.42.10">
    <property type="match status" value="1"/>
</dbReference>
<dbReference type="Pfam" id="PF22694">
    <property type="entry name" value="CtpB_N-like"/>
    <property type="match status" value="1"/>
</dbReference>
<dbReference type="CDD" id="cd06782">
    <property type="entry name" value="cpPDZ_CPP-like"/>
    <property type="match status" value="1"/>
</dbReference>
<evidence type="ECO:0000256" key="7">
    <source>
        <dbReference type="RuleBase" id="RU004404"/>
    </source>
</evidence>
<evidence type="ECO:0000313" key="9">
    <source>
        <dbReference type="EMBL" id="MBP3950001.1"/>
    </source>
</evidence>
<dbReference type="Gene3D" id="3.30.750.44">
    <property type="match status" value="1"/>
</dbReference>
<accession>A0A940WXE7</accession>
<dbReference type="InterPro" id="IPR041489">
    <property type="entry name" value="PDZ_6"/>
</dbReference>
<gene>
    <name evidence="9" type="ORF">J7W16_02570</name>
</gene>
<evidence type="ECO:0000259" key="8">
    <source>
        <dbReference type="PROSITE" id="PS50106"/>
    </source>
</evidence>
<dbReference type="InterPro" id="IPR004447">
    <property type="entry name" value="Peptidase_S41A"/>
</dbReference>
<evidence type="ECO:0000256" key="2">
    <source>
        <dbReference type="ARBA" id="ARBA00022670"/>
    </source>
</evidence>
<dbReference type="FunFam" id="3.30.750.44:FF:000001">
    <property type="entry name" value="S41 family peptidase"/>
    <property type="match status" value="1"/>
</dbReference>
<dbReference type="InterPro" id="IPR036034">
    <property type="entry name" value="PDZ_sf"/>
</dbReference>
<comment type="caution">
    <text evidence="9">The sequence shown here is derived from an EMBL/GenBank/DDBJ whole genome shotgun (WGS) entry which is preliminary data.</text>
</comment>
<protein>
    <recommendedName>
        <fullName evidence="6">C-terminal processing peptidase</fullName>
        <ecNumber evidence="6">3.4.21.102</ecNumber>
    </recommendedName>
</protein>
<dbReference type="PANTHER" id="PTHR32060">
    <property type="entry name" value="TAIL-SPECIFIC PROTEASE"/>
    <property type="match status" value="1"/>
</dbReference>
<dbReference type="SUPFAM" id="SSF52096">
    <property type="entry name" value="ClpP/crotonase"/>
    <property type="match status" value="1"/>
</dbReference>
<evidence type="ECO:0000256" key="3">
    <source>
        <dbReference type="ARBA" id="ARBA00022801"/>
    </source>
</evidence>
<dbReference type="EC" id="3.4.21.102" evidence="6"/>
<dbReference type="Pfam" id="PF17820">
    <property type="entry name" value="PDZ_6"/>
    <property type="match status" value="1"/>
</dbReference>
<organism evidence="9 10">
    <name type="scientific">Halalkalibacter suaedae</name>
    <dbReference type="NCBI Taxonomy" id="2822140"/>
    <lineage>
        <taxon>Bacteria</taxon>
        <taxon>Bacillati</taxon>
        <taxon>Bacillota</taxon>
        <taxon>Bacilli</taxon>
        <taxon>Bacillales</taxon>
        <taxon>Bacillaceae</taxon>
        <taxon>Halalkalibacter</taxon>
    </lineage>
</organism>